<sequence length="152" mass="16365">MSPVPVLVALADPVRCRIVEMLRAEAQPVHRIAAAFPISRPAISRHLKVLKRARLISEKKVGRENIYVLHPRRLEPVRKWLDGIHPAPVAATEAALPAEVAVPATPVAKPAPRKAARSVPAKTPAEPAPPPPVAATPKPSPKPALEQMGFDF</sequence>
<gene>
    <name evidence="6" type="ORF">ACFSX5_00095</name>
</gene>
<accession>A0ABW5QFB4</accession>
<name>A0ABW5QFB4_9HYPH</name>
<dbReference type="PANTHER" id="PTHR33154">
    <property type="entry name" value="TRANSCRIPTIONAL REGULATOR, ARSR FAMILY"/>
    <property type="match status" value="1"/>
</dbReference>
<feature type="compositionally biased region" description="Pro residues" evidence="4">
    <location>
        <begin position="126"/>
        <end position="142"/>
    </location>
</feature>
<dbReference type="CDD" id="cd00090">
    <property type="entry name" value="HTH_ARSR"/>
    <property type="match status" value="1"/>
</dbReference>
<dbReference type="InterPro" id="IPR011991">
    <property type="entry name" value="ArsR-like_HTH"/>
</dbReference>
<evidence type="ECO:0000256" key="3">
    <source>
        <dbReference type="ARBA" id="ARBA00023163"/>
    </source>
</evidence>
<keyword evidence="3" id="KW-0804">Transcription</keyword>
<feature type="region of interest" description="Disordered" evidence="4">
    <location>
        <begin position="106"/>
        <end position="152"/>
    </location>
</feature>
<dbReference type="InterPro" id="IPR036388">
    <property type="entry name" value="WH-like_DNA-bd_sf"/>
</dbReference>
<evidence type="ECO:0000256" key="1">
    <source>
        <dbReference type="ARBA" id="ARBA00023015"/>
    </source>
</evidence>
<dbReference type="PRINTS" id="PR00778">
    <property type="entry name" value="HTHARSR"/>
</dbReference>
<protein>
    <submittedName>
        <fullName evidence="6">ArsR/SmtB family transcription factor</fullName>
    </submittedName>
</protein>
<feature type="domain" description="HTH arsR-type" evidence="5">
    <location>
        <begin position="1"/>
        <end position="88"/>
    </location>
</feature>
<organism evidence="6 7">
    <name type="scientific">Devosia albogilva</name>
    <dbReference type="NCBI Taxonomy" id="429726"/>
    <lineage>
        <taxon>Bacteria</taxon>
        <taxon>Pseudomonadati</taxon>
        <taxon>Pseudomonadota</taxon>
        <taxon>Alphaproteobacteria</taxon>
        <taxon>Hyphomicrobiales</taxon>
        <taxon>Devosiaceae</taxon>
        <taxon>Devosia</taxon>
    </lineage>
</organism>
<dbReference type="Pfam" id="PF12840">
    <property type="entry name" value="HTH_20"/>
    <property type="match status" value="1"/>
</dbReference>
<keyword evidence="2" id="KW-0238">DNA-binding</keyword>
<dbReference type="NCBIfam" id="NF033788">
    <property type="entry name" value="HTH_metalloreg"/>
    <property type="match status" value="1"/>
</dbReference>
<proteinExistence type="predicted"/>
<dbReference type="PANTHER" id="PTHR33154:SF33">
    <property type="entry name" value="TRANSCRIPTIONAL REPRESSOR SDPR"/>
    <property type="match status" value="1"/>
</dbReference>
<dbReference type="InterPro" id="IPR036390">
    <property type="entry name" value="WH_DNA-bd_sf"/>
</dbReference>
<dbReference type="EMBL" id="JBHUNP010000001">
    <property type="protein sequence ID" value="MFD2646191.1"/>
    <property type="molecule type" value="Genomic_DNA"/>
</dbReference>
<evidence type="ECO:0000256" key="4">
    <source>
        <dbReference type="SAM" id="MobiDB-lite"/>
    </source>
</evidence>
<dbReference type="Proteomes" id="UP001597521">
    <property type="component" value="Unassembled WGS sequence"/>
</dbReference>
<dbReference type="InterPro" id="IPR051081">
    <property type="entry name" value="HTH_MetalResp_TranReg"/>
</dbReference>
<dbReference type="InterPro" id="IPR001845">
    <property type="entry name" value="HTH_ArsR_DNA-bd_dom"/>
</dbReference>
<comment type="caution">
    <text evidence="6">The sequence shown here is derived from an EMBL/GenBank/DDBJ whole genome shotgun (WGS) entry which is preliminary data.</text>
</comment>
<dbReference type="Gene3D" id="1.10.10.10">
    <property type="entry name" value="Winged helix-like DNA-binding domain superfamily/Winged helix DNA-binding domain"/>
    <property type="match status" value="1"/>
</dbReference>
<keyword evidence="1" id="KW-0805">Transcription regulation</keyword>
<keyword evidence="7" id="KW-1185">Reference proteome</keyword>
<evidence type="ECO:0000259" key="5">
    <source>
        <dbReference type="PROSITE" id="PS50987"/>
    </source>
</evidence>
<dbReference type="SUPFAM" id="SSF46785">
    <property type="entry name" value="Winged helix' DNA-binding domain"/>
    <property type="match status" value="1"/>
</dbReference>
<evidence type="ECO:0000313" key="7">
    <source>
        <dbReference type="Proteomes" id="UP001597521"/>
    </source>
</evidence>
<dbReference type="SMART" id="SM00418">
    <property type="entry name" value="HTH_ARSR"/>
    <property type="match status" value="1"/>
</dbReference>
<evidence type="ECO:0000313" key="6">
    <source>
        <dbReference type="EMBL" id="MFD2646191.1"/>
    </source>
</evidence>
<evidence type="ECO:0000256" key="2">
    <source>
        <dbReference type="ARBA" id="ARBA00023125"/>
    </source>
</evidence>
<dbReference type="PROSITE" id="PS50987">
    <property type="entry name" value="HTH_ARSR_2"/>
    <property type="match status" value="1"/>
</dbReference>
<reference evidence="7" key="1">
    <citation type="journal article" date="2019" name="Int. J. Syst. Evol. Microbiol.">
        <title>The Global Catalogue of Microorganisms (GCM) 10K type strain sequencing project: providing services to taxonomists for standard genome sequencing and annotation.</title>
        <authorList>
            <consortium name="The Broad Institute Genomics Platform"/>
            <consortium name="The Broad Institute Genome Sequencing Center for Infectious Disease"/>
            <person name="Wu L."/>
            <person name="Ma J."/>
        </authorList>
    </citation>
    <scope>NUCLEOTIDE SEQUENCE [LARGE SCALE GENOMIC DNA]</scope>
    <source>
        <strain evidence="7">CCM 7427</strain>
    </source>
</reference>
<dbReference type="RefSeq" id="WP_386830615.1">
    <property type="nucleotide sequence ID" value="NZ_JBHUNP010000001.1"/>
</dbReference>